<dbReference type="GO" id="GO:0006313">
    <property type="term" value="P:DNA transposition"/>
    <property type="evidence" value="ECO:0007669"/>
    <property type="project" value="InterPro"/>
</dbReference>
<sequence length="144" mass="17788">MRYRTAAHTRYTIFYHFVFLPKYRRKVLAAPEVDKELKETIRKMAPFHEWVIEELETDRDHIHLFLSAPPRYSPSKIVKLIKTWTEKKLFEKYPKKVKQYLWGERFWCRGFYASTVSDRTTKDEIKRYIREQKEHWKQIGLFNQ</sequence>
<comment type="caution">
    <text evidence="2">The sequence shown here is derived from an EMBL/GenBank/DDBJ whole genome shotgun (WGS) entry which is preliminary data.</text>
</comment>
<proteinExistence type="predicted"/>
<accession>A0A2H0PVN8</accession>
<evidence type="ECO:0000313" key="2">
    <source>
        <dbReference type="EMBL" id="PIR25794.1"/>
    </source>
</evidence>
<protein>
    <submittedName>
        <fullName evidence="2">IS200/IS605 family transposase</fullName>
    </submittedName>
</protein>
<evidence type="ECO:0000259" key="1">
    <source>
        <dbReference type="SMART" id="SM01321"/>
    </source>
</evidence>
<feature type="domain" description="Transposase IS200-like" evidence="1">
    <location>
        <begin position="10"/>
        <end position="132"/>
    </location>
</feature>
<dbReference type="GO" id="GO:0003677">
    <property type="term" value="F:DNA binding"/>
    <property type="evidence" value="ECO:0007669"/>
    <property type="project" value="InterPro"/>
</dbReference>
<dbReference type="EMBL" id="PCXE01000052">
    <property type="protein sequence ID" value="PIR25794.1"/>
    <property type="molecule type" value="Genomic_DNA"/>
</dbReference>
<dbReference type="Pfam" id="PF01797">
    <property type="entry name" value="Y1_Tnp"/>
    <property type="match status" value="1"/>
</dbReference>
<dbReference type="SUPFAM" id="SSF143422">
    <property type="entry name" value="Transposase IS200-like"/>
    <property type="match status" value="1"/>
</dbReference>
<reference evidence="2 3" key="1">
    <citation type="submission" date="2017-09" db="EMBL/GenBank/DDBJ databases">
        <title>Depth-based differentiation of microbial function through sediment-hosted aquifers and enrichment of novel symbionts in the deep terrestrial subsurface.</title>
        <authorList>
            <person name="Probst A.J."/>
            <person name="Ladd B."/>
            <person name="Jarett J.K."/>
            <person name="Geller-Mcgrath D.E."/>
            <person name="Sieber C.M."/>
            <person name="Emerson J.B."/>
            <person name="Anantharaman K."/>
            <person name="Thomas B.C."/>
            <person name="Malmstrom R."/>
            <person name="Stieglmeier M."/>
            <person name="Klingl A."/>
            <person name="Woyke T."/>
            <person name="Ryan C.M."/>
            <person name="Banfield J.F."/>
        </authorList>
    </citation>
    <scope>NUCLEOTIDE SEQUENCE [LARGE SCALE GENOMIC DNA]</scope>
    <source>
        <strain evidence="2">CG11_big_fil_rev_8_21_14_0_20_43_10</strain>
    </source>
</reference>
<dbReference type="InterPro" id="IPR036515">
    <property type="entry name" value="Transposase_17_sf"/>
</dbReference>
<dbReference type="SMART" id="SM01321">
    <property type="entry name" value="Y1_Tnp"/>
    <property type="match status" value="1"/>
</dbReference>
<evidence type="ECO:0000313" key="3">
    <source>
        <dbReference type="Proteomes" id="UP000236846"/>
    </source>
</evidence>
<dbReference type="Gene3D" id="3.30.70.1290">
    <property type="entry name" value="Transposase IS200-like"/>
    <property type="match status" value="1"/>
</dbReference>
<dbReference type="AlphaFoldDB" id="A0A2H0PVN8"/>
<dbReference type="PANTHER" id="PTHR33360">
    <property type="entry name" value="TRANSPOSASE FOR INSERTION SEQUENCE ELEMENT IS200"/>
    <property type="match status" value="1"/>
</dbReference>
<name>A0A2H0PVN8_9BACT</name>
<dbReference type="GO" id="GO:0004803">
    <property type="term" value="F:transposase activity"/>
    <property type="evidence" value="ECO:0007669"/>
    <property type="project" value="InterPro"/>
</dbReference>
<dbReference type="Proteomes" id="UP000236846">
    <property type="component" value="Unassembled WGS sequence"/>
</dbReference>
<organism evidence="2 3">
    <name type="scientific">Candidatus Brennerbacteria bacterium CG11_big_fil_rev_8_21_14_0_20_43_10</name>
    <dbReference type="NCBI Taxonomy" id="1974523"/>
    <lineage>
        <taxon>Bacteria</taxon>
        <taxon>Candidatus Brenneribacteriota</taxon>
    </lineage>
</organism>
<dbReference type="PANTHER" id="PTHR33360:SF2">
    <property type="entry name" value="TRANSPOSASE FOR INSERTION SEQUENCE ELEMENT IS200"/>
    <property type="match status" value="1"/>
</dbReference>
<gene>
    <name evidence="2" type="ORF">COV41_02700</name>
</gene>
<dbReference type="NCBIfam" id="NF033573">
    <property type="entry name" value="transpos_IS200"/>
    <property type="match status" value="1"/>
</dbReference>
<dbReference type="InterPro" id="IPR002686">
    <property type="entry name" value="Transposase_17"/>
</dbReference>